<dbReference type="Gene3D" id="3.10.100.10">
    <property type="entry name" value="Mannose-Binding Protein A, subunit A"/>
    <property type="match status" value="1"/>
</dbReference>
<dbReference type="PANTHER" id="PTHR22803">
    <property type="entry name" value="MANNOSE, PHOSPHOLIPASE, LECTIN RECEPTOR RELATED"/>
    <property type="match status" value="1"/>
</dbReference>
<dbReference type="Pfam" id="PF03954">
    <property type="entry name" value="Lectin_N"/>
    <property type="match status" value="1"/>
</dbReference>
<feature type="domain" description="C-type lectin" evidence="10">
    <location>
        <begin position="220"/>
        <end position="337"/>
    </location>
</feature>
<evidence type="ECO:0000256" key="4">
    <source>
        <dbReference type="ARBA" id="ARBA00022968"/>
    </source>
</evidence>
<evidence type="ECO:0000256" key="5">
    <source>
        <dbReference type="ARBA" id="ARBA00022989"/>
    </source>
</evidence>
<comment type="caution">
    <text evidence="11">The sequence shown here is derived from an EMBL/GenBank/DDBJ whole genome shotgun (WGS) entry which is preliminary data.</text>
</comment>
<keyword evidence="4" id="KW-0735">Signal-anchor</keyword>
<dbReference type="AlphaFoldDB" id="A0A834QGE2"/>
<accession>A0A834QGE2</accession>
<dbReference type="Proteomes" id="UP000662637">
    <property type="component" value="Unassembled WGS sequence"/>
</dbReference>
<keyword evidence="5" id="KW-1133">Transmembrane helix</keyword>
<dbReference type="CDD" id="cd03590">
    <property type="entry name" value="CLECT_DC-SIGN_like"/>
    <property type="match status" value="1"/>
</dbReference>
<keyword evidence="3 11" id="KW-0430">Lectin</keyword>
<keyword evidence="6" id="KW-0472">Membrane</keyword>
<evidence type="ECO:0000256" key="8">
    <source>
        <dbReference type="ARBA" id="ARBA00023180"/>
    </source>
</evidence>
<keyword evidence="2" id="KW-0812">Transmembrane</keyword>
<dbReference type="PROSITE" id="PS50041">
    <property type="entry name" value="C_TYPE_LECTIN_2"/>
    <property type="match status" value="1"/>
</dbReference>
<organism evidence="11 12">
    <name type="scientific">Marmota monax</name>
    <name type="common">Woodchuck</name>
    <dbReference type="NCBI Taxonomy" id="9995"/>
    <lineage>
        <taxon>Eukaryota</taxon>
        <taxon>Metazoa</taxon>
        <taxon>Chordata</taxon>
        <taxon>Craniata</taxon>
        <taxon>Vertebrata</taxon>
        <taxon>Euteleostomi</taxon>
        <taxon>Mammalia</taxon>
        <taxon>Eutheria</taxon>
        <taxon>Euarchontoglires</taxon>
        <taxon>Glires</taxon>
        <taxon>Rodentia</taxon>
        <taxon>Sciuromorpha</taxon>
        <taxon>Sciuridae</taxon>
        <taxon>Xerinae</taxon>
        <taxon>Marmotini</taxon>
        <taxon>Marmota</taxon>
    </lineage>
</organism>
<feature type="coiled-coil region" evidence="9">
    <location>
        <begin position="130"/>
        <end position="206"/>
    </location>
</feature>
<evidence type="ECO:0000256" key="7">
    <source>
        <dbReference type="ARBA" id="ARBA00023157"/>
    </source>
</evidence>
<evidence type="ECO:0000259" key="10">
    <source>
        <dbReference type="PROSITE" id="PS50041"/>
    </source>
</evidence>
<dbReference type="InterPro" id="IPR050111">
    <property type="entry name" value="C-type_lectin/snaclec_domain"/>
</dbReference>
<evidence type="ECO:0000256" key="9">
    <source>
        <dbReference type="SAM" id="Coils"/>
    </source>
</evidence>
<dbReference type="GO" id="GO:0016020">
    <property type="term" value="C:membrane"/>
    <property type="evidence" value="ECO:0007669"/>
    <property type="project" value="UniProtKB-SubCell"/>
</dbReference>
<evidence type="ECO:0000256" key="2">
    <source>
        <dbReference type="ARBA" id="ARBA00022692"/>
    </source>
</evidence>
<dbReference type="Pfam" id="PF00059">
    <property type="entry name" value="Lectin_C"/>
    <property type="match status" value="1"/>
</dbReference>
<evidence type="ECO:0000256" key="3">
    <source>
        <dbReference type="ARBA" id="ARBA00022734"/>
    </source>
</evidence>
<dbReference type="InterPro" id="IPR033989">
    <property type="entry name" value="CD209-like_CTLD"/>
</dbReference>
<evidence type="ECO:0000256" key="1">
    <source>
        <dbReference type="ARBA" id="ARBA00004606"/>
    </source>
</evidence>
<dbReference type="SUPFAM" id="SSF56436">
    <property type="entry name" value="C-type lectin-like"/>
    <property type="match status" value="1"/>
</dbReference>
<keyword evidence="7" id="KW-1015">Disulfide bond</keyword>
<comment type="subcellular location">
    <subcellularLocation>
        <location evidence="1">Membrane</location>
        <topology evidence="1">Single-pass type II membrane protein</topology>
    </subcellularLocation>
</comment>
<evidence type="ECO:0000256" key="6">
    <source>
        <dbReference type="ARBA" id="ARBA00023136"/>
    </source>
</evidence>
<dbReference type="GO" id="GO:0030246">
    <property type="term" value="F:carbohydrate binding"/>
    <property type="evidence" value="ECO:0007669"/>
    <property type="project" value="UniProtKB-KW"/>
</dbReference>
<gene>
    <name evidence="11" type="ORF">GHT09_012813</name>
</gene>
<dbReference type="InterPro" id="IPR016187">
    <property type="entry name" value="CTDL_fold"/>
</dbReference>
<dbReference type="SMART" id="SM00034">
    <property type="entry name" value="CLECT"/>
    <property type="match status" value="1"/>
</dbReference>
<keyword evidence="8" id="KW-0325">Glycoprotein</keyword>
<dbReference type="FunFam" id="3.10.100.10:FF:000041">
    <property type="entry name" value="Asialoglycoprotein receptor 1"/>
    <property type="match status" value="1"/>
</dbReference>
<dbReference type="InterPro" id="IPR001304">
    <property type="entry name" value="C-type_lectin-like"/>
</dbReference>
<evidence type="ECO:0000313" key="12">
    <source>
        <dbReference type="Proteomes" id="UP000662637"/>
    </source>
</evidence>
<dbReference type="InterPro" id="IPR018378">
    <property type="entry name" value="C-type_lectin_CS"/>
</dbReference>
<sequence length="344" mass="38593">MTASSASPSSLAIAPSQPGPRTLSFISHRHGGYIGPSMVMKYEDLQHLGSEEENQEIRKAPPPQVGLWYIFSEHRLILLSLGLNLLLLVAVCVVGSQNSKLHRDLGTLRTTFSNFSVDTGANVQALTSHGQSLQETITSLKAEVEDHRQELLAAHSLNQKVVSVESSLQKQEQDFKAGQSEVVLQVQRLTKNVISLNCQLANLKNNGSEKTCCPLDWLEHESSCYWFSQSDKSWPEADQNCQLQNSHLVVVTSLEEQKFIEKHMSSVPSWMGLTDQNGPWRWVDGTDYERGFKYWSPNQPDDWTGHGLGGGEDCAHFTNDGRWNDDVCRRPYHWICEIELGKTS</sequence>
<protein>
    <submittedName>
        <fullName evidence="11">C-type lectin domain family 10 member A-like</fullName>
    </submittedName>
</protein>
<dbReference type="EMBL" id="WJEC01002691">
    <property type="protein sequence ID" value="KAF7476091.1"/>
    <property type="molecule type" value="Genomic_DNA"/>
</dbReference>
<dbReference type="InterPro" id="IPR016186">
    <property type="entry name" value="C-type_lectin-like/link_sf"/>
</dbReference>
<evidence type="ECO:0000313" key="11">
    <source>
        <dbReference type="EMBL" id="KAF7476091.1"/>
    </source>
</evidence>
<dbReference type="PROSITE" id="PS00615">
    <property type="entry name" value="C_TYPE_LECTIN_1"/>
    <property type="match status" value="1"/>
</dbReference>
<keyword evidence="9" id="KW-0175">Coiled coil</keyword>
<proteinExistence type="predicted"/>
<reference evidence="11" key="1">
    <citation type="submission" date="2020-08" db="EMBL/GenBank/DDBJ databases">
        <authorList>
            <person name="Shumante A."/>
            <person name="Zimin A.V."/>
            <person name="Puiu D."/>
            <person name="Salzberg S.L."/>
        </authorList>
    </citation>
    <scope>NUCLEOTIDE SEQUENCE</scope>
    <source>
        <strain evidence="11">WC2-LM</strain>
        <tissue evidence="11">Liver</tissue>
    </source>
</reference>
<name>A0A834QGE2_MARMO</name>